<dbReference type="CDD" id="cd06257">
    <property type="entry name" value="DnaJ"/>
    <property type="match status" value="1"/>
</dbReference>
<dbReference type="OrthoDB" id="10250354at2759"/>
<evidence type="ECO:0000256" key="3">
    <source>
        <dbReference type="ARBA" id="ARBA00022490"/>
    </source>
</evidence>
<proteinExistence type="predicted"/>
<dbReference type="PROSITE" id="PS50076">
    <property type="entry name" value="DNAJ_2"/>
    <property type="match status" value="1"/>
</dbReference>
<dbReference type="GO" id="GO:0005737">
    <property type="term" value="C:cytoplasm"/>
    <property type="evidence" value="ECO:0007669"/>
    <property type="project" value="UniProtKB-SubCell"/>
</dbReference>
<dbReference type="InterPro" id="IPR001623">
    <property type="entry name" value="DnaJ_domain"/>
</dbReference>
<feature type="compositionally biased region" description="Basic and acidic residues" evidence="6">
    <location>
        <begin position="59"/>
        <end position="72"/>
    </location>
</feature>
<dbReference type="GO" id="GO:0000390">
    <property type="term" value="P:spliceosomal complex disassembly"/>
    <property type="evidence" value="ECO:0007669"/>
    <property type="project" value="TreeGrafter"/>
</dbReference>
<evidence type="ECO:0000313" key="9">
    <source>
        <dbReference type="Proteomes" id="UP001150907"/>
    </source>
</evidence>
<feature type="region of interest" description="Disordered" evidence="6">
    <location>
        <begin position="59"/>
        <end position="157"/>
    </location>
</feature>
<evidence type="ECO:0000313" key="8">
    <source>
        <dbReference type="EMBL" id="KAJ1997745.1"/>
    </source>
</evidence>
<feature type="domain" description="J" evidence="7">
    <location>
        <begin position="6"/>
        <end position="71"/>
    </location>
</feature>
<dbReference type="InterPro" id="IPR036869">
    <property type="entry name" value="J_dom_sf"/>
</dbReference>
<evidence type="ECO:0000256" key="2">
    <source>
        <dbReference type="ARBA" id="ARBA00004496"/>
    </source>
</evidence>
<protein>
    <recommendedName>
        <fullName evidence="7">J domain-containing protein</fullName>
    </recommendedName>
</protein>
<dbReference type="PANTHER" id="PTHR44313:SF1">
    <property type="entry name" value="DNAJ HOMOLOG SUBFAMILY C MEMBER 17"/>
    <property type="match status" value="1"/>
</dbReference>
<keyword evidence="3" id="KW-0963">Cytoplasm</keyword>
<dbReference type="SMART" id="SM00271">
    <property type="entry name" value="DnaJ"/>
    <property type="match status" value="1"/>
</dbReference>
<dbReference type="InterPro" id="IPR018253">
    <property type="entry name" value="DnaJ_domain_CS"/>
</dbReference>
<dbReference type="SUPFAM" id="SSF46565">
    <property type="entry name" value="Chaperone J-domain"/>
    <property type="match status" value="1"/>
</dbReference>
<dbReference type="GO" id="GO:0005681">
    <property type="term" value="C:spliceosomal complex"/>
    <property type="evidence" value="ECO:0007669"/>
    <property type="project" value="TreeGrafter"/>
</dbReference>
<evidence type="ECO:0000256" key="5">
    <source>
        <dbReference type="ARBA" id="ARBA00023242"/>
    </source>
</evidence>
<accession>A0A9W8EGC4</accession>
<dbReference type="Pfam" id="PF00226">
    <property type="entry name" value="DnaJ"/>
    <property type="match status" value="1"/>
</dbReference>
<feature type="compositionally biased region" description="Basic and acidic residues" evidence="6">
    <location>
        <begin position="93"/>
        <end position="147"/>
    </location>
</feature>
<reference evidence="8" key="1">
    <citation type="submission" date="2022-07" db="EMBL/GenBank/DDBJ databases">
        <title>Phylogenomic reconstructions and comparative analyses of Kickxellomycotina fungi.</title>
        <authorList>
            <person name="Reynolds N.K."/>
            <person name="Stajich J.E."/>
            <person name="Barry K."/>
            <person name="Grigoriev I.V."/>
            <person name="Crous P."/>
            <person name="Smith M.E."/>
        </authorList>
    </citation>
    <scope>NUCLEOTIDE SEQUENCE</scope>
    <source>
        <strain evidence="8">IMI 214461</strain>
    </source>
</reference>
<evidence type="ECO:0000259" key="7">
    <source>
        <dbReference type="PROSITE" id="PS50076"/>
    </source>
</evidence>
<dbReference type="Gene3D" id="1.10.287.110">
    <property type="entry name" value="DnaJ domain"/>
    <property type="match status" value="1"/>
</dbReference>
<dbReference type="InterPro" id="IPR052094">
    <property type="entry name" value="Pre-mRNA-splicing_ERAD"/>
</dbReference>
<dbReference type="EMBL" id="JANBQF010001218">
    <property type="protein sequence ID" value="KAJ1997745.1"/>
    <property type="molecule type" value="Genomic_DNA"/>
</dbReference>
<comment type="caution">
    <text evidence="8">The sequence shown here is derived from an EMBL/GenBank/DDBJ whole genome shotgun (WGS) entry which is preliminary data.</text>
</comment>
<organism evidence="8 9">
    <name type="scientific">Coemansia thaxteri</name>
    <dbReference type="NCBI Taxonomy" id="2663907"/>
    <lineage>
        <taxon>Eukaryota</taxon>
        <taxon>Fungi</taxon>
        <taxon>Fungi incertae sedis</taxon>
        <taxon>Zoopagomycota</taxon>
        <taxon>Kickxellomycotina</taxon>
        <taxon>Kickxellomycetes</taxon>
        <taxon>Kickxellales</taxon>
        <taxon>Kickxellaceae</taxon>
        <taxon>Coemansia</taxon>
    </lineage>
</organism>
<evidence type="ECO:0000256" key="6">
    <source>
        <dbReference type="SAM" id="MobiDB-lite"/>
    </source>
</evidence>
<keyword evidence="4" id="KW-0143">Chaperone</keyword>
<sequence>MDGEVDAYELLGVAPDAGEKELARAYRVKALQHHPDKNRDKADAGRLFHDVKAAYDMLRDAKQRGEYDERRRAAAAKRQRQEAMSGQRKRMRAQLERDEREARSAREKAQQQRQQQTRDDAARFRDDARRDEERCDRQMRNHVRPADEAIDPGYASA</sequence>
<dbReference type="PROSITE" id="PS00636">
    <property type="entry name" value="DNAJ_1"/>
    <property type="match status" value="1"/>
</dbReference>
<comment type="subcellular location">
    <subcellularLocation>
        <location evidence="2">Cytoplasm</location>
    </subcellularLocation>
    <subcellularLocation>
        <location evidence="1">Nucleus</location>
    </subcellularLocation>
</comment>
<evidence type="ECO:0000256" key="1">
    <source>
        <dbReference type="ARBA" id="ARBA00004123"/>
    </source>
</evidence>
<name>A0A9W8EGC4_9FUNG</name>
<keyword evidence="5" id="KW-0539">Nucleus</keyword>
<gene>
    <name evidence="8" type="ORF">H4R26_005720</name>
</gene>
<evidence type="ECO:0000256" key="4">
    <source>
        <dbReference type="ARBA" id="ARBA00023186"/>
    </source>
</evidence>
<dbReference type="PRINTS" id="PR00625">
    <property type="entry name" value="JDOMAIN"/>
</dbReference>
<keyword evidence="9" id="KW-1185">Reference proteome</keyword>
<dbReference type="AlphaFoldDB" id="A0A9W8EGC4"/>
<dbReference type="PANTHER" id="PTHR44313">
    <property type="entry name" value="DNAJ HOMOLOG SUBFAMILY C MEMBER 17"/>
    <property type="match status" value="1"/>
</dbReference>
<feature type="non-terminal residue" evidence="8">
    <location>
        <position position="157"/>
    </location>
</feature>
<dbReference type="Proteomes" id="UP001150907">
    <property type="component" value="Unassembled WGS sequence"/>
</dbReference>